<gene>
    <name evidence="1" type="ORF">FPV09_07515</name>
</gene>
<dbReference type="RefSeq" id="WP_148882929.1">
    <property type="nucleotide sequence ID" value="NZ_CP041932.1"/>
</dbReference>
<dbReference type="AlphaFoldDB" id="A0A5C0SLU6"/>
<dbReference type="KEGG" id="them:FPV09_07515"/>
<reference evidence="1 2" key="1">
    <citation type="submission" date="2019-07" db="EMBL/GenBank/DDBJ databases">
        <title>Complete genome of Thermococcus acidophilus.</title>
        <authorList>
            <person name="Li X."/>
        </authorList>
    </citation>
    <scope>NUCLEOTIDE SEQUENCE [LARGE SCALE GENOMIC DNA]</scope>
    <source>
        <strain evidence="1 2">SY113</strain>
    </source>
</reference>
<dbReference type="GeneID" id="41609692"/>
<name>A0A5C0SLU6_9EURY</name>
<evidence type="ECO:0000313" key="1">
    <source>
        <dbReference type="EMBL" id="QEK14962.1"/>
    </source>
</evidence>
<keyword evidence="2" id="KW-1185">Reference proteome</keyword>
<dbReference type="EMBL" id="CP041932">
    <property type="protein sequence ID" value="QEK14962.1"/>
    <property type="molecule type" value="Genomic_DNA"/>
</dbReference>
<dbReference type="Proteomes" id="UP000322631">
    <property type="component" value="Chromosome"/>
</dbReference>
<sequence length="320" mass="37046">MMKVVYLDTYRNEVRHSPYVEDYMAKMAIKVNELYKYNEDGGPCNELYYSVFRPFVESLSVLAEFQENDVSMALKRMLPKIFKNLNFLPGTTCVPVDFWEISWICFFDENEPSSMAAYNTVYRLITLVKTFNKTGWIERSDFHKWLDFLIRLHKLSFPTLGPQFYQGEPVSASLAAQVCESGSPFGVHRYIRLLAQCDSDSEGDMCVQIMSEKMEEQTAKRYSRVEKLTSDEWRLFEAFLDALGLRSIRNDKKGCKLYLLPSGKVGELVDRALNSLLNILSVSRVHDRAIDFDSVFYYGLKEFLEAYTSLWSIALVGNTF</sequence>
<organism evidence="1 2">
    <name type="scientific">Thermococcus aciditolerans</name>
    <dbReference type="NCBI Taxonomy" id="2598455"/>
    <lineage>
        <taxon>Archaea</taxon>
        <taxon>Methanobacteriati</taxon>
        <taxon>Methanobacteriota</taxon>
        <taxon>Thermococci</taxon>
        <taxon>Thermococcales</taxon>
        <taxon>Thermococcaceae</taxon>
        <taxon>Thermococcus</taxon>
    </lineage>
</organism>
<protein>
    <submittedName>
        <fullName evidence="1">Uncharacterized protein</fullName>
    </submittedName>
</protein>
<proteinExistence type="predicted"/>
<accession>A0A5C0SLU6</accession>
<evidence type="ECO:0000313" key="2">
    <source>
        <dbReference type="Proteomes" id="UP000322631"/>
    </source>
</evidence>